<keyword evidence="2" id="KW-1185">Reference proteome</keyword>
<dbReference type="AlphaFoldDB" id="A0A0F3GHP2"/>
<evidence type="ECO:0000313" key="2">
    <source>
        <dbReference type="Proteomes" id="UP000033423"/>
    </source>
</evidence>
<evidence type="ECO:0000313" key="1">
    <source>
        <dbReference type="EMBL" id="KJU81401.1"/>
    </source>
</evidence>
<accession>A0A0F3GHP2</accession>
<name>A0A0F3GHP2_9BACT</name>
<proteinExistence type="predicted"/>
<reference evidence="1 2" key="1">
    <citation type="submission" date="2015-02" db="EMBL/GenBank/DDBJ databases">
        <title>Single-cell genomics of uncultivated deep-branching MTB reveals a conserved set of magnetosome genes.</title>
        <authorList>
            <person name="Kolinko S."/>
            <person name="Richter M."/>
            <person name="Glockner F.O."/>
            <person name="Brachmann A."/>
            <person name="Schuler D."/>
        </authorList>
    </citation>
    <scope>NUCLEOTIDE SEQUENCE [LARGE SCALE GENOMIC DNA]</scope>
    <source>
        <strain evidence="1">TM-1</strain>
    </source>
</reference>
<organism evidence="1 2">
    <name type="scientific">Candidatus Magnetobacterium bavaricum</name>
    <dbReference type="NCBI Taxonomy" id="29290"/>
    <lineage>
        <taxon>Bacteria</taxon>
        <taxon>Pseudomonadati</taxon>
        <taxon>Nitrospirota</taxon>
        <taxon>Thermodesulfovibrionia</taxon>
        <taxon>Thermodesulfovibrionales</taxon>
        <taxon>Candidatus Magnetobacteriaceae</taxon>
        <taxon>Candidatus Magnetobacterium</taxon>
    </lineage>
</organism>
<comment type="caution">
    <text evidence="1">The sequence shown here is derived from an EMBL/GenBank/DDBJ whole genome shotgun (WGS) entry which is preliminary data.</text>
</comment>
<gene>
    <name evidence="1" type="ORF">MBAV_006403</name>
</gene>
<dbReference type="Proteomes" id="UP000033423">
    <property type="component" value="Unassembled WGS sequence"/>
</dbReference>
<protein>
    <submittedName>
        <fullName evidence="1">Uncharacterized protein</fullName>
    </submittedName>
</protein>
<dbReference type="EMBL" id="LACI01002714">
    <property type="protein sequence ID" value="KJU81401.1"/>
    <property type="molecule type" value="Genomic_DNA"/>
</dbReference>
<sequence>MYLMALESRLSSMAANISPSVLTITSPPCNARESDFFSATCLYLSTVSDRNSLRLISL</sequence>